<organism evidence="1 2">
    <name type="scientific">Plasmodium ovale curtisi</name>
    <dbReference type="NCBI Taxonomy" id="864141"/>
    <lineage>
        <taxon>Eukaryota</taxon>
        <taxon>Sar</taxon>
        <taxon>Alveolata</taxon>
        <taxon>Apicomplexa</taxon>
        <taxon>Aconoidasida</taxon>
        <taxon>Haemosporida</taxon>
        <taxon>Plasmodiidae</taxon>
        <taxon>Plasmodium</taxon>
        <taxon>Plasmodium (Plasmodium)</taxon>
    </lineage>
</organism>
<feature type="non-terminal residue" evidence="1">
    <location>
        <position position="1"/>
    </location>
</feature>
<gene>
    <name evidence="1" type="ORF">POVCU1_059880</name>
</gene>
<dbReference type="AlphaFoldDB" id="A0A1A8X583"/>
<evidence type="ECO:0000313" key="2">
    <source>
        <dbReference type="Proteomes" id="UP000078546"/>
    </source>
</evidence>
<evidence type="ECO:0000313" key="1">
    <source>
        <dbReference type="EMBL" id="SBT00424.1"/>
    </source>
</evidence>
<protein>
    <submittedName>
        <fullName evidence="1">PIR Superfamily Protein</fullName>
    </submittedName>
</protein>
<dbReference type="Proteomes" id="UP000078546">
    <property type="component" value="Unassembled WGS sequence"/>
</dbReference>
<name>A0A1A8X583_PLAOA</name>
<sequence>HFEEYFYKTPDNDEMKKIIKLFYKYYNDESILVSDRTDLHRHFSWFIDENMETYNKISNKLKDCVVSVVNQLLNLFRGDNVSTGVGTTFGVLMGLPSILFFLNEFTPVGTWFSEQIGRKSIFNNMEEQTTNLFVSDDSDYLNAFNGEFHLPYQS</sequence>
<dbReference type="EMBL" id="FLQV01001910">
    <property type="protein sequence ID" value="SBT00424.1"/>
    <property type="molecule type" value="Genomic_DNA"/>
</dbReference>
<accession>A0A1A8X583</accession>
<reference evidence="2" key="1">
    <citation type="submission" date="2016-05" db="EMBL/GenBank/DDBJ databases">
        <authorList>
            <person name="Naeem Raeece"/>
        </authorList>
    </citation>
    <scope>NUCLEOTIDE SEQUENCE [LARGE SCALE GENOMIC DNA]</scope>
</reference>
<proteinExistence type="predicted"/>